<evidence type="ECO:0000313" key="2">
    <source>
        <dbReference type="Proteomes" id="UP000798662"/>
    </source>
</evidence>
<comment type="caution">
    <text evidence="1">The sequence shown here is derived from an EMBL/GenBank/DDBJ whole genome shotgun (WGS) entry which is preliminary data.</text>
</comment>
<proteinExistence type="predicted"/>
<accession>A0ACC3CDT2</accession>
<dbReference type="EMBL" id="CM020620">
    <property type="protein sequence ID" value="KAK1868337.1"/>
    <property type="molecule type" value="Genomic_DNA"/>
</dbReference>
<organism evidence="1 2">
    <name type="scientific">Pyropia yezoensis</name>
    <name type="common">Susabi-nori</name>
    <name type="synonym">Porphyra yezoensis</name>
    <dbReference type="NCBI Taxonomy" id="2788"/>
    <lineage>
        <taxon>Eukaryota</taxon>
        <taxon>Rhodophyta</taxon>
        <taxon>Bangiophyceae</taxon>
        <taxon>Bangiales</taxon>
        <taxon>Bangiaceae</taxon>
        <taxon>Pyropia</taxon>
    </lineage>
</organism>
<name>A0ACC3CDT2_PYRYE</name>
<evidence type="ECO:0000313" key="1">
    <source>
        <dbReference type="EMBL" id="KAK1868337.1"/>
    </source>
</evidence>
<sequence length="354" mass="38983">MYNGVSFFRRLGALTGANKARYAARHGYEFVAHTPAGTVGLWEAVTCPDAATGDGGGVPPGGPVTRRPVSDTEVGCFVPRSGFTIDKARRPTFGKLHLARAACVGRANGWLLWSDADAMVVNQSVPVETLIDDAADFLVTADWLMLQAGVFLVKCSEWGLSLLAAAEEDRKYDRASALDQSALQAVLDGDIPLPPLAGESAPSPVDRHVRWLPKRVLDVYAEEYIPGDFLVHFAGKLYEATEAGLWSIARQFELLSRLDDVADIASFFDTRYLLNAFSGTCVKGRGQRGECKPDDPRRVRLAEPLSSLARSPDGGRYRHVGLRYFWLAGWKDKHDKPGWVPVAIRARLWWRGWL</sequence>
<dbReference type="Proteomes" id="UP000798662">
    <property type="component" value="Chromosome 3"/>
</dbReference>
<keyword evidence="2" id="KW-1185">Reference proteome</keyword>
<protein>
    <submittedName>
        <fullName evidence="1">Uncharacterized protein</fullName>
    </submittedName>
</protein>
<gene>
    <name evidence="1" type="ORF">I4F81_010826</name>
</gene>
<reference evidence="1" key="1">
    <citation type="submission" date="2019-11" db="EMBL/GenBank/DDBJ databases">
        <title>Nori genome reveals adaptations in red seaweeds to the harsh intertidal environment.</title>
        <authorList>
            <person name="Wang D."/>
            <person name="Mao Y."/>
        </authorList>
    </citation>
    <scope>NUCLEOTIDE SEQUENCE</scope>
    <source>
        <tissue evidence="1">Gametophyte</tissue>
    </source>
</reference>